<reference evidence="2 3" key="1">
    <citation type="submission" date="2016-08" db="EMBL/GenBank/DDBJ databases">
        <title>Identification and validation of antigenic proteins from Pajaroellobacter abortibovis using de-novo genome sequence assembly and reverse vaccinology.</title>
        <authorList>
            <person name="Welly B.T."/>
            <person name="Miller M.R."/>
            <person name="Stott J.L."/>
            <person name="Blanchard M.T."/>
            <person name="Islas-Trejo A.D."/>
            <person name="O'Rourke S.M."/>
            <person name="Young A.E."/>
            <person name="Medrano J.F."/>
            <person name="Van Eenennaam A.L."/>
        </authorList>
    </citation>
    <scope>NUCLEOTIDE SEQUENCE [LARGE SCALE GENOMIC DNA]</scope>
    <source>
        <strain evidence="2 3">BTF92-0548A/99-0131</strain>
    </source>
</reference>
<feature type="domain" description="Glucose-6-phosphate dehydrogenase assembly protein OpcA C-terminal" evidence="1">
    <location>
        <begin position="205"/>
        <end position="377"/>
    </location>
</feature>
<dbReference type="Proteomes" id="UP000185544">
    <property type="component" value="Chromosome"/>
</dbReference>
<dbReference type="PANTHER" id="PTHR38658">
    <property type="entry name" value="OXPP CYCLE PROTEIN OPCA-RELATED"/>
    <property type="match status" value="1"/>
</dbReference>
<organism evidence="2 3">
    <name type="scientific">Pajaroellobacter abortibovis</name>
    <dbReference type="NCBI Taxonomy" id="1882918"/>
    <lineage>
        <taxon>Bacteria</taxon>
        <taxon>Pseudomonadati</taxon>
        <taxon>Myxococcota</taxon>
        <taxon>Polyangia</taxon>
        <taxon>Polyangiales</taxon>
        <taxon>Polyangiaceae</taxon>
    </lineage>
</organism>
<dbReference type="EMBL" id="CP016908">
    <property type="protein sequence ID" value="APS00078.1"/>
    <property type="molecule type" value="Genomic_DNA"/>
</dbReference>
<dbReference type="AlphaFoldDB" id="A0A1L6MXF9"/>
<name>A0A1L6MXF9_9BACT</name>
<dbReference type="KEGG" id="pabo:BCY86_04830"/>
<proteinExistence type="predicted"/>
<dbReference type="InterPro" id="IPR004555">
    <property type="entry name" value="G6PDH_assembly_OpcA"/>
</dbReference>
<dbReference type="STRING" id="1882918.BCY86_04830"/>
<dbReference type="Pfam" id="PF20171">
    <property type="entry name" value="OpcA_G6PD_C"/>
    <property type="match status" value="1"/>
</dbReference>
<evidence type="ECO:0000313" key="3">
    <source>
        <dbReference type="Proteomes" id="UP000185544"/>
    </source>
</evidence>
<sequence>MEVSLNSMIAFQSLSKLVDHLQNELHLLWKTPPDSGDKRLKTRVCTMNLIVVASSSECMRRYQKMMEKLFQRCPARIVMLTLDPLSDQKGVEGEVTAICDAGGLGGESFYLEQIKIIIKLQGDERNGKEENQRLSSALEALLISEMPTTLLWLCDVEEWSPSSEPLVYALARLAQRVVVSSHLTSLQGISSLIQWAKARSCPVSVIDLGWNALSPWREMCARFFEPSALDIEQFRIRELSLTQDSPESATIDAELLLLLGWFASQWGCDLISRSSSSFLLRQQHGEEINVHVNRSNERGVLHPPFPLSCFSFKAEDQWTMAQGRILRVSNQQDGALGARLVWHLKVGSHTEREQSLRLRSSEEIYCLEKALHGQYSDPHLVMVLHWLQHSSFLSLLY</sequence>
<dbReference type="InterPro" id="IPR046802">
    <property type="entry name" value="OpcA_G6PD_C"/>
</dbReference>
<accession>A0A1L6MXF9</accession>
<dbReference type="OrthoDB" id="128564at2"/>
<gene>
    <name evidence="2" type="ORF">BCY86_04830</name>
</gene>
<keyword evidence="3" id="KW-1185">Reference proteome</keyword>
<evidence type="ECO:0000259" key="1">
    <source>
        <dbReference type="Pfam" id="PF20171"/>
    </source>
</evidence>
<protein>
    <recommendedName>
        <fullName evidence="1">Glucose-6-phosphate dehydrogenase assembly protein OpcA C-terminal domain-containing protein</fullName>
    </recommendedName>
</protein>
<evidence type="ECO:0000313" key="2">
    <source>
        <dbReference type="EMBL" id="APS00078.1"/>
    </source>
</evidence>
<dbReference type="PANTHER" id="PTHR38658:SF1">
    <property type="entry name" value="OXPP CYCLE PROTEIN OPCA-RELATED"/>
    <property type="match status" value="1"/>
</dbReference>